<dbReference type="Proteomes" id="UP001164506">
    <property type="component" value="Chromosome"/>
</dbReference>
<organism evidence="2 3">
    <name type="scientific">Streptomyces tanashiensis</name>
    <dbReference type="NCBI Taxonomy" id="67367"/>
    <lineage>
        <taxon>Bacteria</taxon>
        <taxon>Bacillati</taxon>
        <taxon>Actinomycetota</taxon>
        <taxon>Actinomycetes</taxon>
        <taxon>Kitasatosporales</taxon>
        <taxon>Streptomycetaceae</taxon>
        <taxon>Streptomyces</taxon>
    </lineage>
</organism>
<gene>
    <name evidence="2" type="primary">drmC</name>
    <name evidence="2" type="ORF">LDH80_10710</name>
</gene>
<reference evidence="2" key="1">
    <citation type="submission" date="2021-09" db="EMBL/GenBank/DDBJ databases">
        <title>Complete genome sequence and metabolic characterization of Streptomyces tanashiensis DSM 731 the producer of antibacterial Kalafungin and diverse secondary metabolites.</title>
        <authorList>
            <person name="Abbasi M.N."/>
            <person name="Anwar M.N."/>
            <person name="Alam K."/>
            <person name="Shoaib M."/>
            <person name="Lin Z."/>
            <person name="Hayat M."/>
            <person name="Ali M.I."/>
            <person name="Malik H.M.T."/>
            <person name="Ahmed I."/>
            <person name="Li A."/>
            <person name="Hailong Wang H."/>
            <person name="Zhang Y."/>
        </authorList>
    </citation>
    <scope>NUCLEOTIDE SEQUENCE</scope>
    <source>
        <strain evidence="2">Kala</strain>
    </source>
</reference>
<dbReference type="GeneID" id="95599915"/>
<dbReference type="NCBIfam" id="NF038319">
    <property type="entry name" value="DISARM_DrmC_I"/>
    <property type="match status" value="1"/>
</dbReference>
<dbReference type="CDD" id="cd09132">
    <property type="entry name" value="PLDc_unchar4"/>
    <property type="match status" value="1"/>
</dbReference>
<proteinExistence type="predicted"/>
<sequence length="253" mass="26622">MKPAALHSAASQALAAIGAEALRALADAMGSGRPRAELLTARASTGYMEAAAAVLDAAVTDGASPQEAAAYLHGLAAGYELRALEQDVSLVWSGPSTHRVPVRSTARVLLQLVTEARVELTLMTYSARRYAPLEEALRAAIARGVVVDVVVETLQGAGNALTGVEPATAFADVTGIRLWHWPTGRRAEKGAKTHAKLAVADRRTLLTTSANFTLSGVDRNIEAGVLVTGGSAPARAAEHVQELQRRGVLERYW</sequence>
<evidence type="ECO:0000313" key="3">
    <source>
        <dbReference type="Proteomes" id="UP001164506"/>
    </source>
</evidence>
<keyword evidence="3" id="KW-1185">Reference proteome</keyword>
<evidence type="ECO:0000259" key="1">
    <source>
        <dbReference type="Pfam" id="PF13091"/>
    </source>
</evidence>
<dbReference type="SUPFAM" id="SSF56024">
    <property type="entry name" value="Phospholipase D/nuclease"/>
    <property type="match status" value="1"/>
</dbReference>
<name>A0ABY6QTP3_9ACTN</name>
<dbReference type="RefSeq" id="WP_267258599.1">
    <property type="nucleotide sequence ID" value="NZ_CP084204.1"/>
</dbReference>
<dbReference type="Pfam" id="PF13091">
    <property type="entry name" value="PLDc_2"/>
    <property type="match status" value="1"/>
</dbReference>
<dbReference type="InterPro" id="IPR025202">
    <property type="entry name" value="PLD-like_dom"/>
</dbReference>
<dbReference type="EMBL" id="CP084204">
    <property type="protein sequence ID" value="UZX21163.1"/>
    <property type="molecule type" value="Genomic_DNA"/>
</dbReference>
<protein>
    <submittedName>
        <fullName evidence="2">DISARM system phospholipase D-like protein DrmC</fullName>
    </submittedName>
</protein>
<dbReference type="InterPro" id="IPR047955">
    <property type="entry name" value="DrmC-like"/>
</dbReference>
<accession>A0ABY6QTP3</accession>
<feature type="domain" description="Phospholipase D-like" evidence="1">
    <location>
        <begin position="109"/>
        <end position="234"/>
    </location>
</feature>
<dbReference type="Gene3D" id="3.30.870.10">
    <property type="entry name" value="Endonuclease Chain A"/>
    <property type="match status" value="1"/>
</dbReference>
<evidence type="ECO:0000313" key="2">
    <source>
        <dbReference type="EMBL" id="UZX21163.1"/>
    </source>
</evidence>